<name>A0A7J6UIS2_PEROL</name>
<evidence type="ECO:0000313" key="3">
    <source>
        <dbReference type="Proteomes" id="UP000553632"/>
    </source>
</evidence>
<proteinExistence type="predicted"/>
<accession>A0A7J6UIS2</accession>
<organism evidence="2 3">
    <name type="scientific">Perkinsus olseni</name>
    <name type="common">Perkinsus atlanticus</name>
    <dbReference type="NCBI Taxonomy" id="32597"/>
    <lineage>
        <taxon>Eukaryota</taxon>
        <taxon>Sar</taxon>
        <taxon>Alveolata</taxon>
        <taxon>Perkinsozoa</taxon>
        <taxon>Perkinsea</taxon>
        <taxon>Perkinsida</taxon>
        <taxon>Perkinsidae</taxon>
        <taxon>Perkinsus</taxon>
    </lineage>
</organism>
<keyword evidence="1" id="KW-0732">Signal</keyword>
<dbReference type="Proteomes" id="UP000553632">
    <property type="component" value="Unassembled WGS sequence"/>
</dbReference>
<dbReference type="EMBL" id="JABANO010003069">
    <property type="protein sequence ID" value="KAF4757077.1"/>
    <property type="molecule type" value="Genomic_DNA"/>
</dbReference>
<comment type="caution">
    <text evidence="2">The sequence shown here is derived from an EMBL/GenBank/DDBJ whole genome shotgun (WGS) entry which is preliminary data.</text>
</comment>
<reference evidence="2 3" key="1">
    <citation type="submission" date="2020-04" db="EMBL/GenBank/DDBJ databases">
        <title>Perkinsus olseni comparative genomics.</title>
        <authorList>
            <person name="Bogema D.R."/>
        </authorList>
    </citation>
    <scope>NUCLEOTIDE SEQUENCE [LARGE SCALE GENOMIC DNA]</scope>
    <source>
        <strain evidence="2 3">ATCC PRA-207</strain>
    </source>
</reference>
<feature type="chain" id="PRO_5029605639" evidence="1">
    <location>
        <begin position="19"/>
        <end position="458"/>
    </location>
</feature>
<evidence type="ECO:0000256" key="1">
    <source>
        <dbReference type="SAM" id="SignalP"/>
    </source>
</evidence>
<dbReference type="AlphaFoldDB" id="A0A7J6UIS2"/>
<sequence length="458" mass="51951">MLLILGTIIFSLLWPTNAQAVGKYTHDAGRYWASVDIDEEKKMHLTLSCSGGKTFEAGPYNLTATRGYQEYMIDYAGSQDIPSVLFDKIRKICPDVLLFDSDLRTVTQTSGDTLSIMLERIPVAVARMGLPLEANTYRFSRGSMNVYIIIDEFRKAKFTVKCGKYTVKAEFRPVRNYVSRPYLSYDFSNEVGKESIEKFKERVSHKCGIPLYERDLSYLVVASPKTLFSELHWRRIRLTAKYGRVFAGHWMTLEVNEEKRFNFKFYCDGQIFEGSTYRLLPVNNLYVIDYLKSGDDRTHLFDKLKTTCKNVPFNEHTDLFAISFDSRTNLQTTVENASVTFWRLALPWRPGTYRHQATGVSIAMTASKETSHIKISLSCGEDDVRGELATSPGNSIHGFFAYAPDAAEINPYKDAVGKFCGTSLSPFDLTYFAFVTEKSVLSELYGEFITLTANAVSS</sequence>
<evidence type="ECO:0000313" key="2">
    <source>
        <dbReference type="EMBL" id="KAF4757077.1"/>
    </source>
</evidence>
<keyword evidence="3" id="KW-1185">Reference proteome</keyword>
<protein>
    <submittedName>
        <fullName evidence="2">Uncharacterized protein</fullName>
    </submittedName>
</protein>
<gene>
    <name evidence="2" type="ORF">FOZ63_027384</name>
</gene>
<feature type="signal peptide" evidence="1">
    <location>
        <begin position="1"/>
        <end position="18"/>
    </location>
</feature>